<evidence type="ECO:0000256" key="1">
    <source>
        <dbReference type="ARBA" id="ARBA00009865"/>
    </source>
</evidence>
<feature type="compositionally biased region" description="Basic residues" evidence="6">
    <location>
        <begin position="401"/>
        <end position="412"/>
    </location>
</feature>
<evidence type="ECO:0000256" key="4">
    <source>
        <dbReference type="ARBA" id="ARBA00023295"/>
    </source>
</evidence>
<evidence type="ECO:0000313" key="9">
    <source>
        <dbReference type="Proteomes" id="UP000204221"/>
    </source>
</evidence>
<dbReference type="InterPro" id="IPR006710">
    <property type="entry name" value="Glyco_hydro_43"/>
</dbReference>
<reference evidence="8 9" key="1">
    <citation type="submission" date="2017-07" db="EMBL/GenBank/DDBJ databases">
        <title>Complete genome sequence of Actinoalloteichus hoggarensis DSM 45943, type strain of Actinoalloteichus hoggarensis.</title>
        <authorList>
            <person name="Ruckert C."/>
            <person name="Nouioui I."/>
            <person name="Willmese J."/>
            <person name="van Wezel G."/>
            <person name="Klenk H.-P."/>
            <person name="Kalinowski J."/>
            <person name="Zotchev S.B."/>
        </authorList>
    </citation>
    <scope>NUCLEOTIDE SEQUENCE [LARGE SCALE GENOMIC DNA]</scope>
    <source>
        <strain evidence="8 9">DSM 45943</strain>
    </source>
</reference>
<evidence type="ECO:0000256" key="3">
    <source>
        <dbReference type="ARBA" id="ARBA00022801"/>
    </source>
</evidence>
<evidence type="ECO:0000256" key="2">
    <source>
        <dbReference type="ARBA" id="ARBA00022729"/>
    </source>
</evidence>
<sequence length="412" mass="44846">MSGGRSRWIRRAGLAVCAVAALLLGGLPAYGADGTFRNPLYAQDGADPWLTFHDGAYYLTGTYHSSEIVMRRSPTLAGLREAEPVVVWRGDDPSRCCNFWAPEFRLLDGPNGPRWYLHYSAGVSGSADHQRMHVLESAGTDPMGPYSYKGQLNPPGEDDWSIDGSYLELPGRGLYFLWSEWSDVAQENWIAPMRDPWTISGAKRLLSTPEHSWEMSGLRVNEAPVALQRNGRTHVVYSASYCGTPDYKLGLLTLVGGDPMRPGAWLKHREPVFERADSAGVFGPGHNGFFTSPDGREDWIVYHAQDSAAGGCGQGRTIRAQPFEWNRDGTPDFGSPVAVDVELPAPSGEGRWRAAGPAESSSTPAITAPVKVTVAGRPRRRAEPPRRAGRDEIGVPGLAAVHRRAGARRGVA</sequence>
<accession>A0A221W609</accession>
<feature type="region of interest" description="Disordered" evidence="6">
    <location>
        <begin position="374"/>
        <end position="412"/>
    </location>
</feature>
<evidence type="ECO:0000256" key="5">
    <source>
        <dbReference type="RuleBase" id="RU361187"/>
    </source>
</evidence>
<evidence type="ECO:0000313" key="8">
    <source>
        <dbReference type="EMBL" id="ASO21305.1"/>
    </source>
</evidence>
<keyword evidence="4 5" id="KW-0326">Glycosidase</keyword>
<dbReference type="SUPFAM" id="SSF75005">
    <property type="entry name" value="Arabinanase/levansucrase/invertase"/>
    <property type="match status" value="1"/>
</dbReference>
<dbReference type="EMBL" id="CP022521">
    <property type="protein sequence ID" value="ASO21305.1"/>
    <property type="molecule type" value="Genomic_DNA"/>
</dbReference>
<dbReference type="KEGG" id="ahg:AHOG_18400"/>
<dbReference type="GO" id="GO:0005975">
    <property type="term" value="P:carbohydrate metabolic process"/>
    <property type="evidence" value="ECO:0007669"/>
    <property type="project" value="InterPro"/>
</dbReference>
<dbReference type="RefSeq" id="WP_093942489.1">
    <property type="nucleotide sequence ID" value="NZ_CP022521.1"/>
</dbReference>
<evidence type="ECO:0000256" key="7">
    <source>
        <dbReference type="SAM" id="SignalP"/>
    </source>
</evidence>
<dbReference type="OrthoDB" id="177947at2"/>
<keyword evidence="3 5" id="KW-0378">Hydrolase</keyword>
<dbReference type="CDD" id="cd18820">
    <property type="entry name" value="GH43_LbAraf43-like"/>
    <property type="match status" value="1"/>
</dbReference>
<feature type="chain" id="PRO_5043848180" evidence="7">
    <location>
        <begin position="32"/>
        <end position="412"/>
    </location>
</feature>
<comment type="similarity">
    <text evidence="1 5">Belongs to the glycosyl hydrolase 43 family.</text>
</comment>
<keyword evidence="9" id="KW-1185">Reference proteome</keyword>
<dbReference type="PANTHER" id="PTHR43817">
    <property type="entry name" value="GLYCOSYL HYDROLASE"/>
    <property type="match status" value="1"/>
</dbReference>
<dbReference type="GO" id="GO:0046556">
    <property type="term" value="F:alpha-L-arabinofuranosidase activity"/>
    <property type="evidence" value="ECO:0007669"/>
    <property type="project" value="UniProtKB-EC"/>
</dbReference>
<dbReference type="Proteomes" id="UP000204221">
    <property type="component" value="Chromosome"/>
</dbReference>
<gene>
    <name evidence="8" type="ORF">AHOG_18400</name>
</gene>
<dbReference type="PANTHER" id="PTHR43817:SF1">
    <property type="entry name" value="HYDROLASE, FAMILY 43, PUTATIVE (AFU_ORTHOLOGUE AFUA_3G01660)-RELATED"/>
    <property type="match status" value="1"/>
</dbReference>
<dbReference type="Gene3D" id="2.115.10.20">
    <property type="entry name" value="Glycosyl hydrolase domain, family 43"/>
    <property type="match status" value="1"/>
</dbReference>
<proteinExistence type="inferred from homology"/>
<protein>
    <submittedName>
        <fullName evidence="8">Extracellular exo-alpha-(1-&gt;5)-L-arabinofuranosidase</fullName>
        <ecNumber evidence="8">3.2.1.55</ecNumber>
    </submittedName>
</protein>
<evidence type="ECO:0000256" key="6">
    <source>
        <dbReference type="SAM" id="MobiDB-lite"/>
    </source>
</evidence>
<dbReference type="EC" id="3.2.1.55" evidence="8"/>
<dbReference type="AlphaFoldDB" id="A0A221W609"/>
<dbReference type="Pfam" id="PF04616">
    <property type="entry name" value="Glyco_hydro_43"/>
    <property type="match status" value="1"/>
</dbReference>
<name>A0A221W609_9PSEU</name>
<feature type="compositionally biased region" description="Basic and acidic residues" evidence="6">
    <location>
        <begin position="381"/>
        <end position="393"/>
    </location>
</feature>
<feature type="signal peptide" evidence="7">
    <location>
        <begin position="1"/>
        <end position="31"/>
    </location>
</feature>
<dbReference type="InterPro" id="IPR023296">
    <property type="entry name" value="Glyco_hydro_beta-prop_sf"/>
</dbReference>
<keyword evidence="2 7" id="KW-0732">Signal</keyword>
<organism evidence="8 9">
    <name type="scientific">Actinoalloteichus hoggarensis</name>
    <dbReference type="NCBI Taxonomy" id="1470176"/>
    <lineage>
        <taxon>Bacteria</taxon>
        <taxon>Bacillati</taxon>
        <taxon>Actinomycetota</taxon>
        <taxon>Actinomycetes</taxon>
        <taxon>Pseudonocardiales</taxon>
        <taxon>Pseudonocardiaceae</taxon>
        <taxon>Actinoalloteichus</taxon>
    </lineage>
</organism>